<dbReference type="Pfam" id="PF07731">
    <property type="entry name" value="Cu-oxidase_2"/>
    <property type="match status" value="1"/>
</dbReference>
<dbReference type="InterPro" id="IPR033138">
    <property type="entry name" value="Cu_oxidase_CS"/>
</dbReference>
<reference evidence="5" key="1">
    <citation type="submission" date="2019-11" db="EMBL/GenBank/DDBJ databases">
        <title>The nuclear and mitochondrial genomes of Frieseomelitta varia - a highly eusocial stingless bee (Meliponini) with a permanently sterile worker caste.</title>
        <authorList>
            <person name="Freitas F.C.P."/>
            <person name="Lourenco A.P."/>
            <person name="Nunes F.M.F."/>
            <person name="Paschoal A.R."/>
            <person name="Abreu F.C.P."/>
            <person name="Barbin F.O."/>
            <person name="Bataglia L."/>
            <person name="Cardoso-Junior C.A.M."/>
            <person name="Cervoni M.S."/>
            <person name="Silva S.R."/>
            <person name="Dalarmi F."/>
            <person name="Del Lama M.A."/>
            <person name="Depintor T.S."/>
            <person name="Ferreira K.M."/>
            <person name="Goria P.S."/>
            <person name="Jaskot M.C."/>
            <person name="Lago D.C."/>
            <person name="Luna-Lucena D."/>
            <person name="Moda L.M."/>
            <person name="Nascimento L."/>
            <person name="Pedrino M."/>
            <person name="Rabico F.O."/>
            <person name="Sanches F.C."/>
            <person name="Santos D.E."/>
            <person name="Santos C.G."/>
            <person name="Vieira J."/>
            <person name="Lopes T.F."/>
            <person name="Barchuk A.R."/>
            <person name="Hartfelder K."/>
            <person name="Simoes Z.L.P."/>
            <person name="Bitondi M.M.G."/>
            <person name="Pinheiro D.G."/>
        </authorList>
    </citation>
    <scope>NUCLEOTIDE SEQUENCE</scope>
    <source>
        <strain evidence="5">USP_RPSP 00005682</strain>
        <tissue evidence="5">Whole individual</tissue>
    </source>
</reference>
<dbReference type="GO" id="GO:0016491">
    <property type="term" value="F:oxidoreductase activity"/>
    <property type="evidence" value="ECO:0007669"/>
    <property type="project" value="UniProtKB-KW"/>
</dbReference>
<dbReference type="PANTHER" id="PTHR11709:SF394">
    <property type="entry name" value="FI03373P-RELATED"/>
    <property type="match status" value="1"/>
</dbReference>
<evidence type="ECO:0000256" key="1">
    <source>
        <dbReference type="ARBA" id="ARBA00022723"/>
    </source>
</evidence>
<proteinExistence type="predicted"/>
<sequence>MTLEYFKELEKKNQIVKNFDSPHGRDTLPVPNNGYAIIRFRANNPGYWLFHCHQIFHHIGGMEVILQTGEVSNMSKTPDNFPRCGNFKPKIQHTV</sequence>
<name>A0A833VM86_9HYME</name>
<dbReference type="InterPro" id="IPR045087">
    <property type="entry name" value="Cu-oxidase_fam"/>
</dbReference>
<dbReference type="PANTHER" id="PTHR11709">
    <property type="entry name" value="MULTI-COPPER OXIDASE"/>
    <property type="match status" value="1"/>
</dbReference>
<dbReference type="GO" id="GO:0005507">
    <property type="term" value="F:copper ion binding"/>
    <property type="evidence" value="ECO:0007669"/>
    <property type="project" value="InterPro"/>
</dbReference>
<dbReference type="Gene3D" id="2.60.40.420">
    <property type="entry name" value="Cupredoxins - blue copper proteins"/>
    <property type="match status" value="1"/>
</dbReference>
<keyword evidence="3" id="KW-0186">Copper</keyword>
<dbReference type="PROSITE" id="PS00080">
    <property type="entry name" value="MULTICOPPER_OXIDASE2"/>
    <property type="match status" value="1"/>
</dbReference>
<feature type="domain" description="Plastocyanin-like" evidence="4">
    <location>
        <begin position="16"/>
        <end position="66"/>
    </location>
</feature>
<dbReference type="GO" id="GO:0005886">
    <property type="term" value="C:plasma membrane"/>
    <property type="evidence" value="ECO:0007669"/>
    <property type="project" value="TreeGrafter"/>
</dbReference>
<dbReference type="SUPFAM" id="SSF49503">
    <property type="entry name" value="Cupredoxins"/>
    <property type="match status" value="1"/>
</dbReference>
<keyword evidence="6" id="KW-1185">Reference proteome</keyword>
<gene>
    <name evidence="5" type="ORF">E2986_10741</name>
</gene>
<comment type="caution">
    <text evidence="5">The sequence shown here is derived from an EMBL/GenBank/DDBJ whole genome shotgun (WGS) entry which is preliminary data.</text>
</comment>
<keyword evidence="1" id="KW-0479">Metal-binding</keyword>
<dbReference type="GO" id="GO:0006826">
    <property type="term" value="P:iron ion transport"/>
    <property type="evidence" value="ECO:0007669"/>
    <property type="project" value="TreeGrafter"/>
</dbReference>
<dbReference type="PROSITE" id="PS00079">
    <property type="entry name" value="MULTICOPPER_OXIDASE1"/>
    <property type="match status" value="1"/>
</dbReference>
<dbReference type="Proteomes" id="UP000655588">
    <property type="component" value="Unassembled WGS sequence"/>
</dbReference>
<dbReference type="EMBL" id="WNWW01000509">
    <property type="protein sequence ID" value="KAF3424016.1"/>
    <property type="molecule type" value="Genomic_DNA"/>
</dbReference>
<evidence type="ECO:0000256" key="3">
    <source>
        <dbReference type="ARBA" id="ARBA00023008"/>
    </source>
</evidence>
<accession>A0A833VM86</accession>
<keyword evidence="2" id="KW-0560">Oxidoreductase</keyword>
<organism evidence="5 6">
    <name type="scientific">Frieseomelitta varia</name>
    <dbReference type="NCBI Taxonomy" id="561572"/>
    <lineage>
        <taxon>Eukaryota</taxon>
        <taxon>Metazoa</taxon>
        <taxon>Ecdysozoa</taxon>
        <taxon>Arthropoda</taxon>
        <taxon>Hexapoda</taxon>
        <taxon>Insecta</taxon>
        <taxon>Pterygota</taxon>
        <taxon>Neoptera</taxon>
        <taxon>Endopterygota</taxon>
        <taxon>Hymenoptera</taxon>
        <taxon>Apocrita</taxon>
        <taxon>Aculeata</taxon>
        <taxon>Apoidea</taxon>
        <taxon>Anthophila</taxon>
        <taxon>Apidae</taxon>
        <taxon>Frieseomelitta</taxon>
    </lineage>
</organism>
<protein>
    <recommendedName>
        <fullName evidence="4">Plastocyanin-like domain-containing protein</fullName>
    </recommendedName>
</protein>
<dbReference type="InterPro" id="IPR002355">
    <property type="entry name" value="Cu_oxidase_Cu_BS"/>
</dbReference>
<evidence type="ECO:0000259" key="4">
    <source>
        <dbReference type="Pfam" id="PF07731"/>
    </source>
</evidence>
<evidence type="ECO:0000313" key="5">
    <source>
        <dbReference type="EMBL" id="KAF3424016.1"/>
    </source>
</evidence>
<evidence type="ECO:0000313" key="6">
    <source>
        <dbReference type="Proteomes" id="UP000655588"/>
    </source>
</evidence>
<dbReference type="InterPro" id="IPR011706">
    <property type="entry name" value="Cu-oxidase_C"/>
</dbReference>
<evidence type="ECO:0000256" key="2">
    <source>
        <dbReference type="ARBA" id="ARBA00023002"/>
    </source>
</evidence>
<dbReference type="InterPro" id="IPR008972">
    <property type="entry name" value="Cupredoxin"/>
</dbReference>
<dbReference type="AlphaFoldDB" id="A0A833VM86"/>